<comment type="caution">
    <text evidence="1">The sequence shown here is derived from an EMBL/GenBank/DDBJ whole genome shotgun (WGS) entry which is preliminary data.</text>
</comment>
<dbReference type="AlphaFoldDB" id="A0A0B1ZR74"/>
<dbReference type="OrthoDB" id="7505023at2"/>
<evidence type="ECO:0000313" key="2">
    <source>
        <dbReference type="Proteomes" id="UP000031057"/>
    </source>
</evidence>
<evidence type="ECO:0000313" key="1">
    <source>
        <dbReference type="EMBL" id="KHK91743.1"/>
    </source>
</evidence>
<dbReference type="EMBL" id="JTDI01000003">
    <property type="protein sequence ID" value="KHK91743.1"/>
    <property type="molecule type" value="Genomic_DNA"/>
</dbReference>
<proteinExistence type="predicted"/>
<gene>
    <name evidence="1" type="ORF">LK12_13310</name>
</gene>
<accession>A0A0B1ZR74</accession>
<sequence length="119" mass="13030">MVENLHIQRQDAEGNLTAITLEEWAEAVGRIDGIRMATGDAAAANPLTEDVVTLPNRGGDAEVYRQDCQTWMRTMFWTPEGTIRFAAPESKDDTILPLAGKLARELDAGIYDESGKAHA</sequence>
<name>A0A0B1ZR74_9SPHN</name>
<reference evidence="1 2" key="1">
    <citation type="submission" date="2014-10" db="EMBL/GenBank/DDBJ databases">
        <title>Genome sequence of Novosphingobium malaysiense MUSC 273(T).</title>
        <authorList>
            <person name="Lee L.-H."/>
        </authorList>
    </citation>
    <scope>NUCLEOTIDE SEQUENCE [LARGE SCALE GENOMIC DNA]</scope>
    <source>
        <strain evidence="1 2">MUSC 273</strain>
    </source>
</reference>
<dbReference type="RefSeq" id="WP_039284504.1">
    <property type="nucleotide sequence ID" value="NZ_JTDI01000003.1"/>
</dbReference>
<keyword evidence="2" id="KW-1185">Reference proteome</keyword>
<dbReference type="Proteomes" id="UP000031057">
    <property type="component" value="Unassembled WGS sequence"/>
</dbReference>
<organism evidence="1 2">
    <name type="scientific">Novosphingobium malaysiense</name>
    <dbReference type="NCBI Taxonomy" id="1348853"/>
    <lineage>
        <taxon>Bacteria</taxon>
        <taxon>Pseudomonadati</taxon>
        <taxon>Pseudomonadota</taxon>
        <taxon>Alphaproteobacteria</taxon>
        <taxon>Sphingomonadales</taxon>
        <taxon>Sphingomonadaceae</taxon>
        <taxon>Novosphingobium</taxon>
    </lineage>
</organism>
<protein>
    <submittedName>
        <fullName evidence="1">Uncharacterized protein</fullName>
    </submittedName>
</protein>